<keyword evidence="3" id="KW-1185">Reference proteome</keyword>
<feature type="chain" id="PRO_5046203212" evidence="1">
    <location>
        <begin position="23"/>
        <end position="129"/>
    </location>
</feature>
<protein>
    <submittedName>
        <fullName evidence="2">DUF5329 domain-containing protein</fullName>
    </submittedName>
</protein>
<evidence type="ECO:0000313" key="3">
    <source>
        <dbReference type="Proteomes" id="UP001596086"/>
    </source>
</evidence>
<dbReference type="Pfam" id="PF17263">
    <property type="entry name" value="DUF5329"/>
    <property type="match status" value="1"/>
</dbReference>
<dbReference type="RefSeq" id="WP_379774064.1">
    <property type="nucleotide sequence ID" value="NZ_JBHSMZ010000016.1"/>
</dbReference>
<comment type="caution">
    <text evidence="2">The sequence shown here is derived from an EMBL/GenBank/DDBJ whole genome shotgun (WGS) entry which is preliminary data.</text>
</comment>
<gene>
    <name evidence="2" type="ORF">ACFPO9_20225</name>
</gene>
<dbReference type="EMBL" id="JBHSMZ010000016">
    <property type="protein sequence ID" value="MFC5550851.1"/>
    <property type="molecule type" value="Genomic_DNA"/>
</dbReference>
<proteinExistence type="predicted"/>
<reference evidence="3" key="1">
    <citation type="journal article" date="2019" name="Int. J. Syst. Evol. Microbiol.">
        <title>The Global Catalogue of Microorganisms (GCM) 10K type strain sequencing project: providing services to taxonomists for standard genome sequencing and annotation.</title>
        <authorList>
            <consortium name="The Broad Institute Genomics Platform"/>
            <consortium name="The Broad Institute Genome Sequencing Center for Infectious Disease"/>
            <person name="Wu L."/>
            <person name="Ma J."/>
        </authorList>
    </citation>
    <scope>NUCLEOTIDE SEQUENCE [LARGE SCALE GENOMIC DNA]</scope>
    <source>
        <strain evidence="3">CGMCC 4.5798</strain>
    </source>
</reference>
<dbReference type="Proteomes" id="UP001596086">
    <property type="component" value="Unassembled WGS sequence"/>
</dbReference>
<evidence type="ECO:0000256" key="1">
    <source>
        <dbReference type="SAM" id="SignalP"/>
    </source>
</evidence>
<organism evidence="2 3">
    <name type="scientific">Massilia aerilata</name>
    <dbReference type="NCBI Taxonomy" id="453817"/>
    <lineage>
        <taxon>Bacteria</taxon>
        <taxon>Pseudomonadati</taxon>
        <taxon>Pseudomonadota</taxon>
        <taxon>Betaproteobacteria</taxon>
        <taxon>Burkholderiales</taxon>
        <taxon>Oxalobacteraceae</taxon>
        <taxon>Telluria group</taxon>
        <taxon>Massilia</taxon>
    </lineage>
</organism>
<accession>A0ABW0S3E9</accession>
<sequence>MRRPLIRLSAAAALCASMPASAQQDPQARQEIAHLLDFVAQSGCQFNRNGSWHDSKAARDHLQDKYAYLQRRSLAPTTQAFIERAASESSFSHKAYQVRCGNAQPITSAQWLNGELARYRAAQPDGGHE</sequence>
<dbReference type="InterPro" id="IPR035242">
    <property type="entry name" value="DUF5329"/>
</dbReference>
<keyword evidence="1" id="KW-0732">Signal</keyword>
<evidence type="ECO:0000313" key="2">
    <source>
        <dbReference type="EMBL" id="MFC5550851.1"/>
    </source>
</evidence>
<feature type="signal peptide" evidence="1">
    <location>
        <begin position="1"/>
        <end position="22"/>
    </location>
</feature>
<name>A0ABW0S3E9_9BURK</name>